<dbReference type="InterPro" id="IPR001123">
    <property type="entry name" value="LeuE-type"/>
</dbReference>
<dbReference type="AlphaFoldDB" id="A0A6H1UEV7"/>
<feature type="transmembrane region" description="Helical" evidence="6">
    <location>
        <begin position="189"/>
        <end position="205"/>
    </location>
</feature>
<evidence type="ECO:0000256" key="6">
    <source>
        <dbReference type="SAM" id="Phobius"/>
    </source>
</evidence>
<keyword evidence="5 6" id="KW-0472">Membrane</keyword>
<dbReference type="PIRSF" id="PIRSF006324">
    <property type="entry name" value="LeuE"/>
    <property type="match status" value="1"/>
</dbReference>
<feature type="transmembrane region" description="Helical" evidence="6">
    <location>
        <begin position="6"/>
        <end position="28"/>
    </location>
</feature>
<keyword evidence="3 6" id="KW-0812">Transmembrane</keyword>
<evidence type="ECO:0000313" key="8">
    <source>
        <dbReference type="Proteomes" id="UP000501602"/>
    </source>
</evidence>
<evidence type="ECO:0000256" key="3">
    <source>
        <dbReference type="ARBA" id="ARBA00022692"/>
    </source>
</evidence>
<dbReference type="Proteomes" id="UP000501602">
    <property type="component" value="Chromosome"/>
</dbReference>
<evidence type="ECO:0000256" key="5">
    <source>
        <dbReference type="ARBA" id="ARBA00023136"/>
    </source>
</evidence>
<evidence type="ECO:0000256" key="4">
    <source>
        <dbReference type="ARBA" id="ARBA00022989"/>
    </source>
</evidence>
<evidence type="ECO:0000256" key="1">
    <source>
        <dbReference type="ARBA" id="ARBA00004651"/>
    </source>
</evidence>
<reference evidence="7 8" key="1">
    <citation type="submission" date="2020-04" db="EMBL/GenBank/DDBJ databases">
        <title>Ferrimonas sp. S7 isolated from sea water.</title>
        <authorList>
            <person name="Bae S.S."/>
            <person name="Baek K."/>
        </authorList>
    </citation>
    <scope>NUCLEOTIDE SEQUENCE [LARGE SCALE GENOMIC DNA]</scope>
    <source>
        <strain evidence="7 8">S7</strain>
    </source>
</reference>
<dbReference type="PANTHER" id="PTHR30086:SF16">
    <property type="entry name" value="AMINO ACID EFFLUX PERMEASE RHTB FAMILY"/>
    <property type="match status" value="1"/>
</dbReference>
<dbReference type="PANTHER" id="PTHR30086">
    <property type="entry name" value="ARGININE EXPORTER PROTEIN ARGO"/>
    <property type="match status" value="1"/>
</dbReference>
<evidence type="ECO:0000313" key="7">
    <source>
        <dbReference type="EMBL" id="QIZ76873.1"/>
    </source>
</evidence>
<name>A0A6H1UEV7_9GAMM</name>
<sequence>MTLVSWLPLAAVCTLGAISPGPSLALVISNTVGGGTSRGVATAVGHGVGVGLYALITAMGLGLLISNTPWLFSTIQYAGAAFLLFTAYKLLRSAVATTDQQQEQHQPRFSGFGGGFLVAFLNPKLAIFFLALFSQFVTAELTLADQLLMMLTAGGIDAIWFALVALGIGRTGLLALLKRNSVWVDRISGLIFISLASAVILQPALSS</sequence>
<protein>
    <submittedName>
        <fullName evidence="7">LysE family translocator</fullName>
    </submittedName>
</protein>
<feature type="transmembrane region" description="Helical" evidence="6">
    <location>
        <begin position="40"/>
        <end position="64"/>
    </location>
</feature>
<proteinExistence type="predicted"/>
<comment type="subcellular location">
    <subcellularLocation>
        <location evidence="1">Cell membrane</location>
        <topology evidence="1">Multi-pass membrane protein</topology>
    </subcellularLocation>
</comment>
<dbReference type="GO" id="GO:0005886">
    <property type="term" value="C:plasma membrane"/>
    <property type="evidence" value="ECO:0007669"/>
    <property type="project" value="UniProtKB-SubCell"/>
</dbReference>
<accession>A0A6H1UEV7</accession>
<evidence type="ECO:0000256" key="2">
    <source>
        <dbReference type="ARBA" id="ARBA00022475"/>
    </source>
</evidence>
<dbReference type="RefSeq" id="WP_168660134.1">
    <property type="nucleotide sequence ID" value="NZ_CP051180.1"/>
</dbReference>
<keyword evidence="4 6" id="KW-1133">Transmembrane helix</keyword>
<gene>
    <name evidence="7" type="ORF">HER31_08295</name>
</gene>
<dbReference type="Pfam" id="PF01810">
    <property type="entry name" value="LysE"/>
    <property type="match status" value="1"/>
</dbReference>
<organism evidence="7 8">
    <name type="scientific">Ferrimonas lipolytica</name>
    <dbReference type="NCBI Taxonomy" id="2724191"/>
    <lineage>
        <taxon>Bacteria</taxon>
        <taxon>Pseudomonadati</taxon>
        <taxon>Pseudomonadota</taxon>
        <taxon>Gammaproteobacteria</taxon>
        <taxon>Alteromonadales</taxon>
        <taxon>Ferrimonadaceae</taxon>
        <taxon>Ferrimonas</taxon>
    </lineage>
</organism>
<keyword evidence="2" id="KW-1003">Cell membrane</keyword>
<dbReference type="GO" id="GO:0015171">
    <property type="term" value="F:amino acid transmembrane transporter activity"/>
    <property type="evidence" value="ECO:0007669"/>
    <property type="project" value="TreeGrafter"/>
</dbReference>
<dbReference type="EMBL" id="CP051180">
    <property type="protein sequence ID" value="QIZ76873.1"/>
    <property type="molecule type" value="Genomic_DNA"/>
</dbReference>
<feature type="transmembrane region" description="Helical" evidence="6">
    <location>
        <begin position="158"/>
        <end position="177"/>
    </location>
</feature>
<feature type="transmembrane region" description="Helical" evidence="6">
    <location>
        <begin position="112"/>
        <end position="138"/>
    </location>
</feature>
<feature type="transmembrane region" description="Helical" evidence="6">
    <location>
        <begin position="70"/>
        <end position="91"/>
    </location>
</feature>
<keyword evidence="8" id="KW-1185">Reference proteome</keyword>
<dbReference type="KEGG" id="fes:HER31_08295"/>